<keyword evidence="2" id="KW-1185">Reference proteome</keyword>
<protein>
    <submittedName>
        <fullName evidence="1">Uncharacterized protein</fullName>
    </submittedName>
</protein>
<gene>
    <name evidence="1" type="ORF">EJP69_28605</name>
</gene>
<dbReference type="RefSeq" id="WP_126473742.1">
    <property type="nucleotide sequence ID" value="NZ_RXOE01000012.1"/>
</dbReference>
<organism evidence="1 2">
    <name type="scientific">Variovorax gossypii</name>
    <dbReference type="NCBI Taxonomy" id="1679495"/>
    <lineage>
        <taxon>Bacteria</taxon>
        <taxon>Pseudomonadati</taxon>
        <taxon>Pseudomonadota</taxon>
        <taxon>Betaproteobacteria</taxon>
        <taxon>Burkholderiales</taxon>
        <taxon>Comamonadaceae</taxon>
        <taxon>Variovorax</taxon>
    </lineage>
</organism>
<evidence type="ECO:0000313" key="1">
    <source>
        <dbReference type="EMBL" id="RTQ30650.1"/>
    </source>
</evidence>
<dbReference type="AlphaFoldDB" id="A0A431TD52"/>
<proteinExistence type="predicted"/>
<dbReference type="EMBL" id="RXOE01000012">
    <property type="protein sequence ID" value="RTQ30650.1"/>
    <property type="molecule type" value="Genomic_DNA"/>
</dbReference>
<evidence type="ECO:0000313" key="2">
    <source>
        <dbReference type="Proteomes" id="UP000267418"/>
    </source>
</evidence>
<comment type="caution">
    <text evidence="1">The sequence shown here is derived from an EMBL/GenBank/DDBJ whole genome shotgun (WGS) entry which is preliminary data.</text>
</comment>
<accession>A0A431TD52</accession>
<reference evidence="1 2" key="1">
    <citation type="submission" date="2018-12" db="EMBL/GenBank/DDBJ databases">
        <title>The genome of Variovorax gossypii DSM 100435.</title>
        <authorList>
            <person name="Gao J."/>
            <person name="Sun J."/>
        </authorList>
    </citation>
    <scope>NUCLEOTIDE SEQUENCE [LARGE SCALE GENOMIC DNA]</scope>
    <source>
        <strain evidence="1 2">DSM 100435</strain>
    </source>
</reference>
<name>A0A431TD52_9BURK</name>
<sequence length="193" mass="21940">MNFKDTCPNRSHGWDWEHLDSREGKTNRRAAMCFLGLGLWGSLSVGNATVPPPPPALTLEDYVEASEVILIGEIRTVKFRGLSLTVLPEEYGRDFDGDNQMGNRAIDVIVNVVRVLKDRPERKLQRKESIRISAAIPREDHLKYRGRKMIFLTDGGVLVDADKRTYRLYQSKTHALSLVEEPLVLRAIANRKK</sequence>
<dbReference type="Proteomes" id="UP000267418">
    <property type="component" value="Unassembled WGS sequence"/>
</dbReference>